<keyword evidence="8 9" id="KW-0694">RNA-binding</keyword>
<dbReference type="CDD" id="cd00593">
    <property type="entry name" value="RIBOc"/>
    <property type="match status" value="1"/>
</dbReference>
<dbReference type="GO" id="GO:0003725">
    <property type="term" value="F:double-stranded RNA binding"/>
    <property type="evidence" value="ECO:0007669"/>
    <property type="project" value="TreeGrafter"/>
</dbReference>
<evidence type="ECO:0000256" key="6">
    <source>
        <dbReference type="ARBA" id="ARBA00022759"/>
    </source>
</evidence>
<proteinExistence type="inferred from homology"/>
<dbReference type="EC" id="3.1.26.3" evidence="9"/>
<dbReference type="STRING" id="1802443.A2117_01645"/>
<organism evidence="13 14">
    <name type="scientific">Candidatus Wildermuthbacteria bacterium GWA2_46_15</name>
    <dbReference type="NCBI Taxonomy" id="1802443"/>
    <lineage>
        <taxon>Bacteria</taxon>
        <taxon>Candidatus Wildermuthiibacteriota</taxon>
    </lineage>
</organism>
<keyword evidence="9" id="KW-0699">rRNA-binding</keyword>
<evidence type="ECO:0000256" key="5">
    <source>
        <dbReference type="ARBA" id="ARBA00022722"/>
    </source>
</evidence>
<evidence type="ECO:0000313" key="13">
    <source>
        <dbReference type="EMBL" id="OHA61851.1"/>
    </source>
</evidence>
<keyword evidence="3 9" id="KW-0698">rRNA processing</keyword>
<dbReference type="GO" id="GO:0010468">
    <property type="term" value="P:regulation of gene expression"/>
    <property type="evidence" value="ECO:0007669"/>
    <property type="project" value="TreeGrafter"/>
</dbReference>
<dbReference type="PROSITE" id="PS50137">
    <property type="entry name" value="DS_RBD"/>
    <property type="match status" value="1"/>
</dbReference>
<comment type="catalytic activity">
    <reaction evidence="1 9">
        <text>Endonucleolytic cleavage to 5'-phosphomonoester.</text>
        <dbReference type="EC" id="3.1.26.3"/>
    </reaction>
</comment>
<dbReference type="FunFam" id="1.10.1520.10:FF:000001">
    <property type="entry name" value="Ribonuclease 3"/>
    <property type="match status" value="1"/>
</dbReference>
<dbReference type="Pfam" id="PF14622">
    <property type="entry name" value="Ribonucleas_3_3"/>
    <property type="match status" value="1"/>
</dbReference>
<evidence type="ECO:0000256" key="3">
    <source>
        <dbReference type="ARBA" id="ARBA00022552"/>
    </source>
</evidence>
<feature type="binding site" evidence="9">
    <location>
        <position position="122"/>
    </location>
    <ligand>
        <name>Mg(2+)</name>
        <dbReference type="ChEBI" id="CHEBI:18420"/>
    </ligand>
</feature>
<dbReference type="GO" id="GO:0008033">
    <property type="term" value="P:tRNA processing"/>
    <property type="evidence" value="ECO:0007669"/>
    <property type="project" value="UniProtKB-KW"/>
</dbReference>
<keyword evidence="5 9" id="KW-0540">Nuclease</keyword>
<keyword evidence="9" id="KW-0819">tRNA processing</keyword>
<dbReference type="SUPFAM" id="SSF54768">
    <property type="entry name" value="dsRNA-binding domain-like"/>
    <property type="match status" value="1"/>
</dbReference>
<dbReference type="CDD" id="cd10845">
    <property type="entry name" value="DSRM_RNAse_III_family"/>
    <property type="match status" value="1"/>
</dbReference>
<accession>A0A1G2QPJ1</accession>
<dbReference type="PANTHER" id="PTHR11207:SF0">
    <property type="entry name" value="RIBONUCLEASE 3"/>
    <property type="match status" value="1"/>
</dbReference>
<evidence type="ECO:0000256" key="4">
    <source>
        <dbReference type="ARBA" id="ARBA00022664"/>
    </source>
</evidence>
<evidence type="ECO:0000256" key="2">
    <source>
        <dbReference type="ARBA" id="ARBA00010183"/>
    </source>
</evidence>
<keyword evidence="4 9" id="KW-0507">mRNA processing</keyword>
<dbReference type="SMART" id="SM00535">
    <property type="entry name" value="RIBOc"/>
    <property type="match status" value="1"/>
</dbReference>
<dbReference type="GO" id="GO:0004525">
    <property type="term" value="F:ribonuclease III activity"/>
    <property type="evidence" value="ECO:0007669"/>
    <property type="project" value="UniProtKB-UniRule"/>
</dbReference>
<dbReference type="HAMAP" id="MF_00104">
    <property type="entry name" value="RNase_III"/>
    <property type="match status" value="1"/>
</dbReference>
<evidence type="ECO:0000256" key="9">
    <source>
        <dbReference type="HAMAP-Rule" id="MF_00104"/>
    </source>
</evidence>
<dbReference type="Pfam" id="PF00035">
    <property type="entry name" value="dsrm"/>
    <property type="match status" value="1"/>
</dbReference>
<dbReference type="GO" id="GO:0019843">
    <property type="term" value="F:rRNA binding"/>
    <property type="evidence" value="ECO:0007669"/>
    <property type="project" value="UniProtKB-KW"/>
</dbReference>
<feature type="binding site" evidence="9">
    <location>
        <position position="119"/>
    </location>
    <ligand>
        <name>Mg(2+)</name>
        <dbReference type="ChEBI" id="CHEBI:18420"/>
    </ligand>
</feature>
<dbReference type="AlphaFoldDB" id="A0A1G2QPJ1"/>
<dbReference type="GO" id="GO:0046872">
    <property type="term" value="F:metal ion binding"/>
    <property type="evidence" value="ECO:0007669"/>
    <property type="project" value="UniProtKB-KW"/>
</dbReference>
<feature type="active site" evidence="9">
    <location>
        <position position="122"/>
    </location>
</feature>
<feature type="active site" evidence="9">
    <location>
        <position position="50"/>
    </location>
</feature>
<keyword evidence="9" id="KW-0479">Metal-binding</keyword>
<comment type="subcellular location">
    <subcellularLocation>
        <location evidence="9">Cytoplasm</location>
    </subcellularLocation>
</comment>
<dbReference type="InterPro" id="IPR014720">
    <property type="entry name" value="dsRBD_dom"/>
</dbReference>
<keyword evidence="6 9" id="KW-0255">Endonuclease</keyword>
<evidence type="ECO:0000259" key="12">
    <source>
        <dbReference type="PROSITE" id="PS50142"/>
    </source>
</evidence>
<dbReference type="PROSITE" id="PS50142">
    <property type="entry name" value="RNASE_3_2"/>
    <property type="match status" value="1"/>
</dbReference>
<dbReference type="InterPro" id="IPR036389">
    <property type="entry name" value="RNase_III_sf"/>
</dbReference>
<feature type="domain" description="DRBM" evidence="11">
    <location>
        <begin position="160"/>
        <end position="225"/>
    </location>
</feature>
<dbReference type="InterPro" id="IPR000999">
    <property type="entry name" value="RNase_III_dom"/>
</dbReference>
<comment type="similarity">
    <text evidence="2">Belongs to the ribonuclease III family.</text>
</comment>
<dbReference type="GO" id="GO:0005737">
    <property type="term" value="C:cytoplasm"/>
    <property type="evidence" value="ECO:0007669"/>
    <property type="project" value="UniProtKB-SubCell"/>
</dbReference>
<feature type="domain" description="RNase III" evidence="12">
    <location>
        <begin position="4"/>
        <end position="133"/>
    </location>
</feature>
<dbReference type="Gene3D" id="1.10.1520.10">
    <property type="entry name" value="Ribonuclease III domain"/>
    <property type="match status" value="1"/>
</dbReference>
<evidence type="ECO:0000259" key="11">
    <source>
        <dbReference type="PROSITE" id="PS50137"/>
    </source>
</evidence>
<dbReference type="Proteomes" id="UP000179245">
    <property type="component" value="Unassembled WGS sequence"/>
</dbReference>
<dbReference type="SMART" id="SM00358">
    <property type="entry name" value="DSRM"/>
    <property type="match status" value="1"/>
</dbReference>
<comment type="cofactor">
    <cofactor evidence="9">
        <name>Mg(2+)</name>
        <dbReference type="ChEBI" id="CHEBI:18420"/>
    </cofactor>
</comment>
<evidence type="ECO:0000313" key="14">
    <source>
        <dbReference type="Proteomes" id="UP000179245"/>
    </source>
</evidence>
<evidence type="ECO:0000256" key="1">
    <source>
        <dbReference type="ARBA" id="ARBA00000109"/>
    </source>
</evidence>
<dbReference type="PROSITE" id="PS00517">
    <property type="entry name" value="RNASE_3_1"/>
    <property type="match status" value="1"/>
</dbReference>
<keyword evidence="7 9" id="KW-0378">Hydrolase</keyword>
<comment type="caution">
    <text evidence="13">The sequence shown here is derived from an EMBL/GenBank/DDBJ whole genome shotgun (WGS) entry which is preliminary data.</text>
</comment>
<reference evidence="13 14" key="1">
    <citation type="journal article" date="2016" name="Nat. Commun.">
        <title>Thousands of microbial genomes shed light on interconnected biogeochemical processes in an aquifer system.</title>
        <authorList>
            <person name="Anantharaman K."/>
            <person name="Brown C.T."/>
            <person name="Hug L.A."/>
            <person name="Sharon I."/>
            <person name="Castelle C.J."/>
            <person name="Probst A.J."/>
            <person name="Thomas B.C."/>
            <person name="Singh A."/>
            <person name="Wilkins M.J."/>
            <person name="Karaoz U."/>
            <person name="Brodie E.L."/>
            <person name="Williams K.H."/>
            <person name="Hubbard S.S."/>
            <person name="Banfield J.F."/>
        </authorList>
    </citation>
    <scope>NUCLEOTIDE SEQUENCE [LARGE SCALE GENOMIC DNA]</scope>
</reference>
<dbReference type="InterPro" id="IPR011907">
    <property type="entry name" value="RNase_III"/>
</dbReference>
<dbReference type="GO" id="GO:0006397">
    <property type="term" value="P:mRNA processing"/>
    <property type="evidence" value="ECO:0007669"/>
    <property type="project" value="UniProtKB-UniRule"/>
</dbReference>
<feature type="binding site" evidence="9">
    <location>
        <position position="46"/>
    </location>
    <ligand>
        <name>Mg(2+)</name>
        <dbReference type="ChEBI" id="CHEBI:18420"/>
    </ligand>
</feature>
<feature type="region of interest" description="Disordered" evidence="10">
    <location>
        <begin position="208"/>
        <end position="229"/>
    </location>
</feature>
<sequence>MKNFSRLEKELGINFKDKNLLARAFCHRSYLNENHDFSLEHNERLEFLGDAVLELVVTEFLYRHYPKKTEGELTAWRAALVNAESLAQTARKLDFNEYLLLSRGETKDTGKARDFILANSLEAFIGSFYLDRGYEACKAFIKKHLLNKLSEIIRQGLFKDSKSRFQEKAQEKTSITPVYKVLQESGPDHAKHFEIGVFLENKLVAKGEGMSKQEAEEKSAKKALEIKKW</sequence>
<dbReference type="Gene3D" id="3.30.160.20">
    <property type="match status" value="1"/>
</dbReference>
<protein>
    <recommendedName>
        <fullName evidence="9">Ribonuclease 3</fullName>
        <ecNumber evidence="9">3.1.26.3</ecNumber>
    </recommendedName>
    <alternativeName>
        <fullName evidence="9">Ribonuclease III</fullName>
        <shortName evidence="9">RNase III</shortName>
    </alternativeName>
</protein>
<dbReference type="EMBL" id="MHTO01000027">
    <property type="protein sequence ID" value="OHA61851.1"/>
    <property type="molecule type" value="Genomic_DNA"/>
</dbReference>
<gene>
    <name evidence="9" type="primary">rnc</name>
    <name evidence="13" type="ORF">A2117_01645</name>
</gene>
<evidence type="ECO:0000256" key="10">
    <source>
        <dbReference type="SAM" id="MobiDB-lite"/>
    </source>
</evidence>
<comment type="function">
    <text evidence="9">Digests double-stranded RNA. Involved in the processing of primary rRNA transcript to yield the immediate precursors to the large and small rRNAs (23S and 16S). Processes some mRNAs, and tRNAs when they are encoded in the rRNA operon. Processes pre-crRNA and tracrRNA of type II CRISPR loci if present in the organism.</text>
</comment>
<evidence type="ECO:0000256" key="8">
    <source>
        <dbReference type="ARBA" id="ARBA00022884"/>
    </source>
</evidence>
<name>A0A1G2QPJ1_9BACT</name>
<dbReference type="PANTHER" id="PTHR11207">
    <property type="entry name" value="RIBONUCLEASE III"/>
    <property type="match status" value="1"/>
</dbReference>
<dbReference type="SUPFAM" id="SSF69065">
    <property type="entry name" value="RNase III domain-like"/>
    <property type="match status" value="1"/>
</dbReference>
<dbReference type="GO" id="GO:0006364">
    <property type="term" value="P:rRNA processing"/>
    <property type="evidence" value="ECO:0007669"/>
    <property type="project" value="UniProtKB-UniRule"/>
</dbReference>
<comment type="subunit">
    <text evidence="9">Homodimer.</text>
</comment>
<keyword evidence="9" id="KW-0963">Cytoplasm</keyword>
<evidence type="ECO:0000256" key="7">
    <source>
        <dbReference type="ARBA" id="ARBA00022801"/>
    </source>
</evidence>
<dbReference type="NCBIfam" id="TIGR02191">
    <property type="entry name" value="RNaseIII"/>
    <property type="match status" value="1"/>
</dbReference>
<keyword evidence="9" id="KW-0460">Magnesium</keyword>